<gene>
    <name evidence="2" type="ORF">Tco_1006524</name>
</gene>
<comment type="caution">
    <text evidence="2">The sequence shown here is derived from an EMBL/GenBank/DDBJ whole genome shotgun (WGS) entry which is preliminary data.</text>
</comment>
<accession>A0ABQ5FHY0</accession>
<organism evidence="2 3">
    <name type="scientific">Tanacetum coccineum</name>
    <dbReference type="NCBI Taxonomy" id="301880"/>
    <lineage>
        <taxon>Eukaryota</taxon>
        <taxon>Viridiplantae</taxon>
        <taxon>Streptophyta</taxon>
        <taxon>Embryophyta</taxon>
        <taxon>Tracheophyta</taxon>
        <taxon>Spermatophyta</taxon>
        <taxon>Magnoliopsida</taxon>
        <taxon>eudicotyledons</taxon>
        <taxon>Gunneridae</taxon>
        <taxon>Pentapetalae</taxon>
        <taxon>asterids</taxon>
        <taxon>campanulids</taxon>
        <taxon>Asterales</taxon>
        <taxon>Asteraceae</taxon>
        <taxon>Asteroideae</taxon>
        <taxon>Anthemideae</taxon>
        <taxon>Anthemidinae</taxon>
        <taxon>Tanacetum</taxon>
    </lineage>
</organism>
<reference evidence="2" key="1">
    <citation type="journal article" date="2022" name="Int. J. Mol. Sci.">
        <title>Draft Genome of Tanacetum Coccineum: Genomic Comparison of Closely Related Tanacetum-Family Plants.</title>
        <authorList>
            <person name="Yamashiro T."/>
            <person name="Shiraishi A."/>
            <person name="Nakayama K."/>
            <person name="Satake H."/>
        </authorList>
    </citation>
    <scope>NUCLEOTIDE SEQUENCE</scope>
</reference>
<dbReference type="InterPro" id="IPR027417">
    <property type="entry name" value="P-loop_NTPase"/>
</dbReference>
<reference evidence="2" key="2">
    <citation type="submission" date="2022-01" db="EMBL/GenBank/DDBJ databases">
        <authorList>
            <person name="Yamashiro T."/>
            <person name="Shiraishi A."/>
            <person name="Satake H."/>
            <person name="Nakayama K."/>
        </authorList>
    </citation>
    <scope>NUCLEOTIDE SEQUENCE</scope>
</reference>
<sequence>MSDAPHHSIKLKIGNSVMLMRNSDQRAGLCNGTTLQVLRTGHNIIEAKIISGGSVGTICAIPRMIICPSDTKMPFKLNRRQFPTQVCFAMTNNKSQGQTLSQKARILTWTNIFYSLTSKEQERIKGVLL</sequence>
<protein>
    <submittedName>
        <fullName evidence="2">ATP-dependent DNA helicase PIF1-like protein</fullName>
    </submittedName>
</protein>
<evidence type="ECO:0000313" key="2">
    <source>
        <dbReference type="EMBL" id="GJT62991.1"/>
    </source>
</evidence>
<dbReference type="SUPFAM" id="SSF52540">
    <property type="entry name" value="P-loop containing nucleoside triphosphate hydrolases"/>
    <property type="match status" value="1"/>
</dbReference>
<evidence type="ECO:0000313" key="3">
    <source>
        <dbReference type="Proteomes" id="UP001151760"/>
    </source>
</evidence>
<dbReference type="EMBL" id="BQNB010017422">
    <property type="protein sequence ID" value="GJT62991.1"/>
    <property type="molecule type" value="Genomic_DNA"/>
</dbReference>
<dbReference type="PANTHER" id="PTHR23274:SF48">
    <property type="entry name" value="ATP-DEPENDENT DNA HELICASE"/>
    <property type="match status" value="1"/>
</dbReference>
<dbReference type="PANTHER" id="PTHR23274">
    <property type="entry name" value="DNA HELICASE-RELATED"/>
    <property type="match status" value="1"/>
</dbReference>
<evidence type="ECO:0000259" key="1">
    <source>
        <dbReference type="Pfam" id="PF21530"/>
    </source>
</evidence>
<proteinExistence type="predicted"/>
<name>A0ABQ5FHY0_9ASTR</name>
<feature type="domain" description="DNA helicase Pif1-like 2B" evidence="1">
    <location>
        <begin position="4"/>
        <end position="38"/>
    </location>
</feature>
<dbReference type="InterPro" id="IPR049163">
    <property type="entry name" value="Pif1-like_2B_dom"/>
</dbReference>
<dbReference type="Proteomes" id="UP001151760">
    <property type="component" value="Unassembled WGS sequence"/>
</dbReference>
<dbReference type="Pfam" id="PF21530">
    <property type="entry name" value="Pif1_2B_dom"/>
    <property type="match status" value="1"/>
</dbReference>
<keyword evidence="3" id="KW-1185">Reference proteome</keyword>